<dbReference type="Gene3D" id="3.30.160.60">
    <property type="entry name" value="Classic Zinc Finger"/>
    <property type="match status" value="1"/>
</dbReference>
<keyword evidence="1" id="KW-0479">Metal-binding</keyword>
<dbReference type="SMART" id="SM00355">
    <property type="entry name" value="ZnF_C2H2"/>
    <property type="match status" value="2"/>
</dbReference>
<evidence type="ECO:0000256" key="2">
    <source>
        <dbReference type="SAM" id="MobiDB-lite"/>
    </source>
</evidence>
<dbReference type="GO" id="GO:0006355">
    <property type="term" value="P:regulation of DNA-templated transcription"/>
    <property type="evidence" value="ECO:0007669"/>
    <property type="project" value="InterPro"/>
</dbReference>
<evidence type="ECO:0000259" key="3">
    <source>
        <dbReference type="PROSITE" id="PS50157"/>
    </source>
</evidence>
<dbReference type="PANTHER" id="PTHR46326:SF2">
    <property type="entry name" value="ZINC FINGER PROTEIN ZAT1-RELATED"/>
    <property type="match status" value="1"/>
</dbReference>
<dbReference type="PROSITE" id="PS50157">
    <property type="entry name" value="ZINC_FINGER_C2H2_2"/>
    <property type="match status" value="2"/>
</dbReference>
<feature type="compositionally biased region" description="Acidic residues" evidence="2">
    <location>
        <begin position="59"/>
        <end position="68"/>
    </location>
</feature>
<dbReference type="EMBL" id="JBAMMX010000001">
    <property type="protein sequence ID" value="KAK6947579.1"/>
    <property type="molecule type" value="Genomic_DNA"/>
</dbReference>
<dbReference type="AlphaFoldDB" id="A0AAN8ZMX9"/>
<dbReference type="PANTHER" id="PTHR46326">
    <property type="entry name" value="ZINC FINGER PROTEIN ZAT1-RELATED"/>
    <property type="match status" value="1"/>
</dbReference>
<dbReference type="PROSITE" id="PS00028">
    <property type="entry name" value="ZINC_FINGER_C2H2_1"/>
    <property type="match status" value="2"/>
</dbReference>
<dbReference type="Pfam" id="PF13912">
    <property type="entry name" value="zf-C2H2_6"/>
    <property type="match status" value="3"/>
</dbReference>
<keyword evidence="5" id="KW-1185">Reference proteome</keyword>
<accession>A0AAN8ZMX9</accession>
<dbReference type="InterPro" id="IPR044303">
    <property type="entry name" value="ZAT1/4/9"/>
</dbReference>
<comment type="caution">
    <text evidence="4">The sequence shown here is derived from an EMBL/GenBank/DDBJ whole genome shotgun (WGS) entry which is preliminary data.</text>
</comment>
<dbReference type="InterPro" id="IPR036236">
    <property type="entry name" value="Znf_C2H2_sf"/>
</dbReference>
<organism evidence="4 5">
    <name type="scientific">Dillenia turbinata</name>
    <dbReference type="NCBI Taxonomy" id="194707"/>
    <lineage>
        <taxon>Eukaryota</taxon>
        <taxon>Viridiplantae</taxon>
        <taxon>Streptophyta</taxon>
        <taxon>Embryophyta</taxon>
        <taxon>Tracheophyta</taxon>
        <taxon>Spermatophyta</taxon>
        <taxon>Magnoliopsida</taxon>
        <taxon>eudicotyledons</taxon>
        <taxon>Gunneridae</taxon>
        <taxon>Pentapetalae</taxon>
        <taxon>Dilleniales</taxon>
        <taxon>Dilleniaceae</taxon>
        <taxon>Dillenia</taxon>
    </lineage>
</organism>
<feature type="region of interest" description="Disordered" evidence="2">
    <location>
        <begin position="31"/>
        <end position="72"/>
    </location>
</feature>
<protein>
    <recommendedName>
        <fullName evidence="3">C2H2-type domain-containing protein</fullName>
    </recommendedName>
</protein>
<evidence type="ECO:0000313" key="5">
    <source>
        <dbReference type="Proteomes" id="UP001370490"/>
    </source>
</evidence>
<reference evidence="4 5" key="1">
    <citation type="submission" date="2023-12" db="EMBL/GenBank/DDBJ databases">
        <title>A high-quality genome assembly for Dillenia turbinata (Dilleniales).</title>
        <authorList>
            <person name="Chanderbali A."/>
        </authorList>
    </citation>
    <scope>NUCLEOTIDE SEQUENCE [LARGE SCALE GENOMIC DNA]</scope>
    <source>
        <strain evidence="4">LSX21</strain>
        <tissue evidence="4">Leaf</tissue>
    </source>
</reference>
<proteinExistence type="predicted"/>
<feature type="domain" description="C2H2-type" evidence="3">
    <location>
        <begin position="4"/>
        <end position="31"/>
    </location>
</feature>
<dbReference type="SUPFAM" id="SSF57667">
    <property type="entry name" value="beta-beta-alpha zinc fingers"/>
    <property type="match status" value="1"/>
</dbReference>
<evidence type="ECO:0000313" key="4">
    <source>
        <dbReference type="EMBL" id="KAK6947579.1"/>
    </source>
</evidence>
<evidence type="ECO:0000256" key="1">
    <source>
        <dbReference type="PROSITE-ProRule" id="PRU00042"/>
    </source>
</evidence>
<keyword evidence="1" id="KW-0863">Zinc-finger</keyword>
<keyword evidence="1" id="KW-0862">Zinc</keyword>
<gene>
    <name evidence="4" type="ORF">RJ641_001052</name>
</gene>
<dbReference type="GO" id="GO:0008270">
    <property type="term" value="F:zinc ion binding"/>
    <property type="evidence" value="ECO:0007669"/>
    <property type="project" value="UniProtKB-KW"/>
</dbReference>
<dbReference type="InterPro" id="IPR013087">
    <property type="entry name" value="Znf_C2H2_type"/>
</dbReference>
<dbReference type="Proteomes" id="UP001370490">
    <property type="component" value="Unassembled WGS sequence"/>
</dbReference>
<name>A0AAN8ZMX9_9MAGN</name>
<feature type="domain" description="C2H2-type" evidence="3">
    <location>
        <begin position="245"/>
        <end position="267"/>
    </location>
</feature>
<sequence length="319" mass="36501">MEKHRCKLCYRRFSNGRALGGHMRSHMLALPIPPKSHHSISLSSEEEEEEENYSRERELEIEEEEKEEEKDMNYELRENPKRSFRLSDPEFSFASDHVGFVVHVQDTESETESSKNPIRRRSKRTRILNFSDTQKLKSIKNLNSSQNCELLEQRSSVSDTEDASTTAEEDVALSLIMLSKDIWKRNNERFGGDFKCRTFNKTFGSYQALGGYRLGHKKKMTRKSNSTKNVGVGVNDVADHHRKVYECPFCDKVFESGQAMGGHKRSHFTTTNLSANNNLVSSNSSAAAKFKDHLIDLNLPAPIEDDPIRIQEMGGDNFT</sequence>